<gene>
    <name evidence="1" type="ORF">METHB2_70065</name>
</gene>
<protein>
    <recommendedName>
        <fullName evidence="3">Peptidase</fullName>
    </recommendedName>
</protein>
<accession>A0A8S0XUU8</accession>
<dbReference type="PIRSF" id="PIRSF009120">
    <property type="entry name" value="UCP009120_prtse"/>
    <property type="match status" value="1"/>
</dbReference>
<dbReference type="Gene3D" id="3.60.20.10">
    <property type="entry name" value="Glutamine Phosphoribosylpyrophosphate, subunit 1, domain 1"/>
    <property type="match status" value="1"/>
</dbReference>
<organism evidence="1 2">
    <name type="scientific">Candidatus Methylobacter favarea</name>
    <dbReference type="NCBI Taxonomy" id="2707345"/>
    <lineage>
        <taxon>Bacteria</taxon>
        <taxon>Pseudomonadati</taxon>
        <taxon>Pseudomonadota</taxon>
        <taxon>Gammaproteobacteria</taxon>
        <taxon>Methylococcales</taxon>
        <taxon>Methylococcaceae</taxon>
        <taxon>Methylobacter</taxon>
    </lineage>
</organism>
<dbReference type="InterPro" id="IPR016545">
    <property type="entry name" value="UCP009120_prtse"/>
</dbReference>
<evidence type="ECO:0000313" key="2">
    <source>
        <dbReference type="Proteomes" id="UP000494216"/>
    </source>
</evidence>
<dbReference type="SUPFAM" id="SSF56235">
    <property type="entry name" value="N-terminal nucleophile aminohydrolases (Ntn hydrolases)"/>
    <property type="match status" value="1"/>
</dbReference>
<sequence>MTFCLGIKVNNGLVALADTQITKGNERLKKGKLSYVEHGGLPIFVMTSGLRSLRDKTILYFEDHLAQEVSQYDRLYKVANCFGEQLRKVRLEDEASLGGSGLHFNLNTIIGGRLKGDEEPTLFYIYPEGNWVEASIDAPYFIIGRTPYGKPILDRLLHADASLEKAVALAYLAFDATCTSVTDVDFPIDVLVFNAHNHGLQQHRFEAADLAQVAQWWKQRLSTAVNDFPMEWCRPLFTDKSG</sequence>
<dbReference type="EMBL" id="CADCXN010000102">
    <property type="protein sequence ID" value="CAA9892458.1"/>
    <property type="molecule type" value="Genomic_DNA"/>
</dbReference>
<dbReference type="InterPro" id="IPR001353">
    <property type="entry name" value="Proteasome_sua/b"/>
</dbReference>
<keyword evidence="2" id="KW-1185">Reference proteome</keyword>
<dbReference type="GO" id="GO:0005839">
    <property type="term" value="C:proteasome core complex"/>
    <property type="evidence" value="ECO:0007669"/>
    <property type="project" value="InterPro"/>
</dbReference>
<dbReference type="GO" id="GO:0051603">
    <property type="term" value="P:proteolysis involved in protein catabolic process"/>
    <property type="evidence" value="ECO:0007669"/>
    <property type="project" value="InterPro"/>
</dbReference>
<dbReference type="Pfam" id="PF00227">
    <property type="entry name" value="Proteasome"/>
    <property type="match status" value="1"/>
</dbReference>
<dbReference type="AlphaFoldDB" id="A0A8S0XUU8"/>
<proteinExistence type="predicted"/>
<evidence type="ECO:0000313" key="1">
    <source>
        <dbReference type="EMBL" id="CAA9892458.1"/>
    </source>
</evidence>
<dbReference type="InterPro" id="IPR029055">
    <property type="entry name" value="Ntn_hydrolases_N"/>
</dbReference>
<name>A0A8S0XUU8_9GAMM</name>
<dbReference type="Proteomes" id="UP000494216">
    <property type="component" value="Unassembled WGS sequence"/>
</dbReference>
<reference evidence="1 2" key="1">
    <citation type="submission" date="2020-02" db="EMBL/GenBank/DDBJ databases">
        <authorList>
            <person name="Hogendoorn C."/>
        </authorList>
    </citation>
    <scope>NUCLEOTIDE SEQUENCE [LARGE SCALE GENOMIC DNA]</scope>
    <source>
        <strain evidence="1">METHB21</strain>
    </source>
</reference>
<comment type="caution">
    <text evidence="1">The sequence shown here is derived from an EMBL/GenBank/DDBJ whole genome shotgun (WGS) entry which is preliminary data.</text>
</comment>
<dbReference type="RefSeq" id="WP_174627228.1">
    <property type="nucleotide sequence ID" value="NZ_CADCXN010000102.1"/>
</dbReference>
<evidence type="ECO:0008006" key="3">
    <source>
        <dbReference type="Google" id="ProtNLM"/>
    </source>
</evidence>